<dbReference type="InterPro" id="IPR052539">
    <property type="entry name" value="MGD_biosynthesis_adapter"/>
</dbReference>
<sequence>MTMESQHAAVQRPVPVLQIVGYKNSGKTTLACRLIEALSAQGLRVGSAKHDAHLFQLDDPGTDSSKHLLHGAVETVLTSPEATRVMRRSAASLREIAESLRGRVDMVIAEGFKSADYPKIALIRRTEDQITLQKEATNIRLWLSWEEATELQSAAFASRISPDSPPVLPWRDQALADQAVIALALSLLQS</sequence>
<dbReference type="InterPro" id="IPR027417">
    <property type="entry name" value="P-loop_NTPase"/>
</dbReference>
<protein>
    <submittedName>
        <fullName evidence="2">Molybdopterin-guanine dinucleotide biosynthesis protein B</fullName>
    </submittedName>
</protein>
<evidence type="ECO:0000313" key="2">
    <source>
        <dbReference type="EMBL" id="MBP2113250.1"/>
    </source>
</evidence>
<reference evidence="2 3" key="1">
    <citation type="submission" date="2021-03" db="EMBL/GenBank/DDBJ databases">
        <title>Genomic Encyclopedia of Type Strains, Phase IV (KMG-IV): sequencing the most valuable type-strain genomes for metagenomic binning, comparative biology and taxonomic classification.</title>
        <authorList>
            <person name="Goeker M."/>
        </authorList>
    </citation>
    <scope>NUCLEOTIDE SEQUENCE [LARGE SCALE GENOMIC DNA]</scope>
    <source>
        <strain evidence="2 3">DSM 101953</strain>
    </source>
</reference>
<organism evidence="2 3">
    <name type="scientific">Paenibacillus silagei</name>
    <dbReference type="NCBI Taxonomy" id="1670801"/>
    <lineage>
        <taxon>Bacteria</taxon>
        <taxon>Bacillati</taxon>
        <taxon>Bacillota</taxon>
        <taxon>Bacilli</taxon>
        <taxon>Bacillales</taxon>
        <taxon>Paenibacillaceae</taxon>
        <taxon>Paenibacillus</taxon>
    </lineage>
</organism>
<dbReference type="Pfam" id="PF03205">
    <property type="entry name" value="MobB"/>
    <property type="match status" value="1"/>
</dbReference>
<proteinExistence type="predicted"/>
<dbReference type="Gene3D" id="3.40.50.300">
    <property type="entry name" value="P-loop containing nucleotide triphosphate hydrolases"/>
    <property type="match status" value="1"/>
</dbReference>
<dbReference type="EMBL" id="JAGGLV010000010">
    <property type="protein sequence ID" value="MBP2113250.1"/>
    <property type="molecule type" value="Genomic_DNA"/>
</dbReference>
<evidence type="ECO:0000259" key="1">
    <source>
        <dbReference type="Pfam" id="PF03205"/>
    </source>
</evidence>
<dbReference type="NCBIfam" id="TIGR00176">
    <property type="entry name" value="mobB"/>
    <property type="match status" value="1"/>
</dbReference>
<name>A0ABS4NT82_9BACL</name>
<evidence type="ECO:0000313" key="3">
    <source>
        <dbReference type="Proteomes" id="UP000773462"/>
    </source>
</evidence>
<dbReference type="PANTHER" id="PTHR40072">
    <property type="entry name" value="MOLYBDOPTERIN-GUANINE DINUCLEOTIDE BIOSYNTHESIS ADAPTER PROTEIN-RELATED"/>
    <property type="match status" value="1"/>
</dbReference>
<dbReference type="PANTHER" id="PTHR40072:SF1">
    <property type="entry name" value="MOLYBDOPTERIN-GUANINE DINUCLEOTIDE BIOSYNTHESIS ADAPTER PROTEIN"/>
    <property type="match status" value="1"/>
</dbReference>
<keyword evidence="3" id="KW-1185">Reference proteome</keyword>
<gene>
    <name evidence="2" type="ORF">J2Z70_003409</name>
</gene>
<dbReference type="Proteomes" id="UP000773462">
    <property type="component" value="Unassembled WGS sequence"/>
</dbReference>
<feature type="domain" description="Molybdopterin-guanine dinucleotide biosynthesis protein B (MobB)" evidence="1">
    <location>
        <begin position="16"/>
        <end position="136"/>
    </location>
</feature>
<dbReference type="InterPro" id="IPR004435">
    <property type="entry name" value="MobB_dom"/>
</dbReference>
<accession>A0ABS4NT82</accession>
<dbReference type="SUPFAM" id="SSF52540">
    <property type="entry name" value="P-loop containing nucleoside triphosphate hydrolases"/>
    <property type="match status" value="1"/>
</dbReference>
<comment type="caution">
    <text evidence="2">The sequence shown here is derived from an EMBL/GenBank/DDBJ whole genome shotgun (WGS) entry which is preliminary data.</text>
</comment>